<reference evidence="1" key="2">
    <citation type="journal article" date="2015" name="Fish Shellfish Immunol.">
        <title>Early steps in the European eel (Anguilla anguilla)-Vibrio vulnificus interaction in the gills: Role of the RtxA13 toxin.</title>
        <authorList>
            <person name="Callol A."/>
            <person name="Pajuelo D."/>
            <person name="Ebbesson L."/>
            <person name="Teles M."/>
            <person name="MacKenzie S."/>
            <person name="Amaro C."/>
        </authorList>
    </citation>
    <scope>NUCLEOTIDE SEQUENCE</scope>
</reference>
<accession>A0A0E9RZI5</accession>
<evidence type="ECO:0000313" key="1">
    <source>
        <dbReference type="EMBL" id="JAH33765.1"/>
    </source>
</evidence>
<proteinExistence type="predicted"/>
<protein>
    <submittedName>
        <fullName evidence="1">Uncharacterized protein</fullName>
    </submittedName>
</protein>
<reference evidence="1" key="1">
    <citation type="submission" date="2014-11" db="EMBL/GenBank/DDBJ databases">
        <authorList>
            <person name="Amaro Gonzalez C."/>
        </authorList>
    </citation>
    <scope>NUCLEOTIDE SEQUENCE</scope>
</reference>
<dbReference type="AlphaFoldDB" id="A0A0E9RZI5"/>
<name>A0A0E9RZI5_ANGAN</name>
<organism evidence="1">
    <name type="scientific">Anguilla anguilla</name>
    <name type="common">European freshwater eel</name>
    <name type="synonym">Muraena anguilla</name>
    <dbReference type="NCBI Taxonomy" id="7936"/>
    <lineage>
        <taxon>Eukaryota</taxon>
        <taxon>Metazoa</taxon>
        <taxon>Chordata</taxon>
        <taxon>Craniata</taxon>
        <taxon>Vertebrata</taxon>
        <taxon>Euteleostomi</taxon>
        <taxon>Actinopterygii</taxon>
        <taxon>Neopterygii</taxon>
        <taxon>Teleostei</taxon>
        <taxon>Anguilliformes</taxon>
        <taxon>Anguillidae</taxon>
        <taxon>Anguilla</taxon>
    </lineage>
</organism>
<sequence>MCREFTHSKPRSRKTTALHLGPMTEQTGCRFHLHSLLSCDVRDHMCCHVMP</sequence>
<dbReference type="EMBL" id="GBXM01074812">
    <property type="protein sequence ID" value="JAH33765.1"/>
    <property type="molecule type" value="Transcribed_RNA"/>
</dbReference>